<dbReference type="SUPFAM" id="SSF52540">
    <property type="entry name" value="P-loop containing nucleoside triphosphate hydrolases"/>
    <property type="match status" value="1"/>
</dbReference>
<evidence type="ECO:0000256" key="5">
    <source>
        <dbReference type="ARBA" id="ARBA00022741"/>
    </source>
</evidence>
<keyword evidence="3" id="KW-0540">Nuclease</keyword>
<keyword evidence="5" id="KW-0547">Nucleotide-binding</keyword>
<dbReference type="PROSITE" id="PS51643">
    <property type="entry name" value="HD_CAS3"/>
    <property type="match status" value="1"/>
</dbReference>
<dbReference type="GO" id="GO:0004386">
    <property type="term" value="F:helicase activity"/>
    <property type="evidence" value="ECO:0007669"/>
    <property type="project" value="UniProtKB-KW"/>
</dbReference>
<dbReference type="InterPro" id="IPR001650">
    <property type="entry name" value="Helicase_C-like"/>
</dbReference>
<dbReference type="PATRIC" id="fig|1423718.3.peg.1317"/>
<evidence type="ECO:0000313" key="13">
    <source>
        <dbReference type="Proteomes" id="UP000051008"/>
    </source>
</evidence>
<dbReference type="AlphaFoldDB" id="A0A0R2AGH6"/>
<dbReference type="GO" id="GO:0005524">
    <property type="term" value="F:ATP binding"/>
    <property type="evidence" value="ECO:0007669"/>
    <property type="project" value="UniProtKB-KW"/>
</dbReference>
<evidence type="ECO:0000256" key="4">
    <source>
        <dbReference type="ARBA" id="ARBA00022723"/>
    </source>
</evidence>
<protein>
    <recommendedName>
        <fullName evidence="14">CRISPR-associated helicase Cas3</fullName>
    </recommendedName>
</protein>
<dbReference type="GO" id="GO:0003676">
    <property type="term" value="F:nucleic acid binding"/>
    <property type="evidence" value="ECO:0007669"/>
    <property type="project" value="InterPro"/>
</dbReference>
<evidence type="ECO:0000256" key="6">
    <source>
        <dbReference type="ARBA" id="ARBA00022801"/>
    </source>
</evidence>
<dbReference type="CDD" id="cd17930">
    <property type="entry name" value="DEXHc_cas3"/>
    <property type="match status" value="1"/>
</dbReference>
<gene>
    <name evidence="12" type="ORF">FC14_GL001258</name>
</gene>
<evidence type="ECO:0000256" key="8">
    <source>
        <dbReference type="ARBA" id="ARBA00022840"/>
    </source>
</evidence>
<dbReference type="Gene3D" id="1.10.3210.30">
    <property type="match status" value="1"/>
</dbReference>
<dbReference type="Pfam" id="PF22590">
    <property type="entry name" value="Cas3-like_C_2"/>
    <property type="match status" value="1"/>
</dbReference>
<dbReference type="InterPro" id="IPR014001">
    <property type="entry name" value="Helicase_ATP-bd"/>
</dbReference>
<dbReference type="RefSeq" id="WP_056977938.1">
    <property type="nucleotide sequence ID" value="NZ_AYYP01000072.1"/>
</dbReference>
<evidence type="ECO:0000256" key="2">
    <source>
        <dbReference type="ARBA" id="ARBA00009046"/>
    </source>
</evidence>
<evidence type="ECO:0000256" key="7">
    <source>
        <dbReference type="ARBA" id="ARBA00022806"/>
    </source>
</evidence>
<evidence type="ECO:0008006" key="14">
    <source>
        <dbReference type="Google" id="ProtNLM"/>
    </source>
</evidence>
<reference evidence="12 13" key="1">
    <citation type="journal article" date="2015" name="Genome Announc.">
        <title>Expanding the biotechnology potential of lactobacilli through comparative genomics of 213 strains and associated genera.</title>
        <authorList>
            <person name="Sun Z."/>
            <person name="Harris H.M."/>
            <person name="McCann A."/>
            <person name="Guo C."/>
            <person name="Argimon S."/>
            <person name="Zhang W."/>
            <person name="Yang X."/>
            <person name="Jeffery I.B."/>
            <person name="Cooney J.C."/>
            <person name="Kagawa T.F."/>
            <person name="Liu W."/>
            <person name="Song Y."/>
            <person name="Salvetti E."/>
            <person name="Wrobel A."/>
            <person name="Rasinkangas P."/>
            <person name="Parkhill J."/>
            <person name="Rea M.C."/>
            <person name="O'Sullivan O."/>
            <person name="Ritari J."/>
            <person name="Douillard F.P."/>
            <person name="Paul Ross R."/>
            <person name="Yang R."/>
            <person name="Briner A.E."/>
            <person name="Felis G.E."/>
            <person name="de Vos W.M."/>
            <person name="Barrangou R."/>
            <person name="Klaenhammer T.R."/>
            <person name="Caufield P.W."/>
            <person name="Cui Y."/>
            <person name="Zhang H."/>
            <person name="O'Toole P.W."/>
        </authorList>
    </citation>
    <scope>NUCLEOTIDE SEQUENCE [LARGE SCALE GENOMIC DNA]</scope>
    <source>
        <strain evidence="12 13">DSM 20509</strain>
    </source>
</reference>
<dbReference type="GO" id="GO:0004518">
    <property type="term" value="F:nuclease activity"/>
    <property type="evidence" value="ECO:0007669"/>
    <property type="project" value="UniProtKB-KW"/>
</dbReference>
<evidence type="ECO:0000259" key="10">
    <source>
        <dbReference type="PROSITE" id="PS51192"/>
    </source>
</evidence>
<keyword evidence="7" id="KW-0347">Helicase</keyword>
<evidence type="ECO:0000256" key="9">
    <source>
        <dbReference type="ARBA" id="ARBA00023118"/>
    </source>
</evidence>
<dbReference type="Pfam" id="PF18019">
    <property type="entry name" value="Cas3_HD"/>
    <property type="match status" value="1"/>
</dbReference>
<dbReference type="SMART" id="SM00487">
    <property type="entry name" value="DEXDc"/>
    <property type="match status" value="1"/>
</dbReference>
<dbReference type="Proteomes" id="UP000051008">
    <property type="component" value="Unassembled WGS sequence"/>
</dbReference>
<keyword evidence="13" id="KW-1185">Reference proteome</keyword>
<dbReference type="NCBIfam" id="TIGR01587">
    <property type="entry name" value="cas3_core"/>
    <property type="match status" value="1"/>
</dbReference>
<dbReference type="NCBIfam" id="TIGR01596">
    <property type="entry name" value="cas3_HD"/>
    <property type="match status" value="1"/>
</dbReference>
<dbReference type="EMBL" id="AYYP01000072">
    <property type="protein sequence ID" value="KRM63017.1"/>
    <property type="molecule type" value="Genomic_DNA"/>
</dbReference>
<name>A0A0R2AGH6_9LACO</name>
<evidence type="ECO:0000259" key="11">
    <source>
        <dbReference type="PROSITE" id="PS51643"/>
    </source>
</evidence>
<keyword evidence="9" id="KW-0051">Antiviral defense</keyword>
<feature type="domain" description="Helicase ATP-binding" evidence="10">
    <location>
        <begin position="303"/>
        <end position="509"/>
    </location>
</feature>
<organism evidence="12 13">
    <name type="scientific">Ligilactobacillus agilis DSM 20509</name>
    <dbReference type="NCBI Taxonomy" id="1423718"/>
    <lineage>
        <taxon>Bacteria</taxon>
        <taxon>Bacillati</taxon>
        <taxon>Bacillota</taxon>
        <taxon>Bacilli</taxon>
        <taxon>Lactobacillales</taxon>
        <taxon>Lactobacillaceae</taxon>
        <taxon>Ligilactobacillus</taxon>
    </lineage>
</organism>
<dbReference type="SMART" id="SM00490">
    <property type="entry name" value="HELICc"/>
    <property type="match status" value="1"/>
</dbReference>
<dbReference type="GO" id="GO:0051607">
    <property type="term" value="P:defense response to virus"/>
    <property type="evidence" value="ECO:0007669"/>
    <property type="project" value="UniProtKB-KW"/>
</dbReference>
<accession>A0A0R2AGH6</accession>
<dbReference type="InterPro" id="IPR041372">
    <property type="entry name" value="Cas3_C"/>
</dbReference>
<dbReference type="Pfam" id="PF00270">
    <property type="entry name" value="DEAD"/>
    <property type="match status" value="1"/>
</dbReference>
<keyword evidence="8" id="KW-0067">ATP-binding</keyword>
<proteinExistence type="inferred from homology"/>
<dbReference type="CDD" id="cd09641">
    <property type="entry name" value="Cas3''_I"/>
    <property type="match status" value="1"/>
</dbReference>
<keyword evidence="4" id="KW-0479">Metal-binding</keyword>
<comment type="caution">
    <text evidence="12">The sequence shown here is derived from an EMBL/GenBank/DDBJ whole genome shotgun (WGS) entry which is preliminary data.</text>
</comment>
<dbReference type="GO" id="GO:0016787">
    <property type="term" value="F:hydrolase activity"/>
    <property type="evidence" value="ECO:0007669"/>
    <property type="project" value="UniProtKB-KW"/>
</dbReference>
<dbReference type="GO" id="GO:0046872">
    <property type="term" value="F:metal ion binding"/>
    <property type="evidence" value="ECO:0007669"/>
    <property type="project" value="UniProtKB-KW"/>
</dbReference>
<comment type="similarity">
    <text evidence="2">In the central section; belongs to the CRISPR-associated helicase Cas3 family.</text>
</comment>
<evidence type="ECO:0000313" key="12">
    <source>
        <dbReference type="EMBL" id="KRM63017.1"/>
    </source>
</evidence>
<keyword evidence="6" id="KW-0378">Hydrolase</keyword>
<dbReference type="InterPro" id="IPR006474">
    <property type="entry name" value="Helicase_Cas3_CRISPR-ass_core"/>
</dbReference>
<dbReference type="InterPro" id="IPR054712">
    <property type="entry name" value="Cas3-like_dom"/>
</dbReference>
<evidence type="ECO:0000256" key="3">
    <source>
        <dbReference type="ARBA" id="ARBA00022722"/>
    </source>
</evidence>
<comment type="similarity">
    <text evidence="1">In the N-terminal section; belongs to the CRISPR-associated nuclease Cas3-HD family.</text>
</comment>
<dbReference type="PROSITE" id="PS51192">
    <property type="entry name" value="HELICASE_ATP_BIND_1"/>
    <property type="match status" value="1"/>
</dbReference>
<dbReference type="InterPro" id="IPR011545">
    <property type="entry name" value="DEAD/DEAH_box_helicase_dom"/>
</dbReference>
<dbReference type="Gene3D" id="3.40.50.300">
    <property type="entry name" value="P-loop containing nucleotide triphosphate hydrolases"/>
    <property type="match status" value="2"/>
</dbReference>
<dbReference type="InterPro" id="IPR006483">
    <property type="entry name" value="CRISPR-assoc_Cas3_HD"/>
</dbReference>
<dbReference type="InterPro" id="IPR027417">
    <property type="entry name" value="P-loop_NTPase"/>
</dbReference>
<sequence>MMNLSNAAKVLWGKKKTDNGQQLWLPLVAHLIDTKNVINWLFNHWISDGQREVICGNLSEEKAQQLVNFLGYSHDLGKATPAFQIKESYNQDKSLDKEVVEKLIRNGFDGLDSLVLASAKESPHNRAGEALLEEFGLNKSVGAIIGGHHGKPENIAPRNQIRDYCSNYRQTTNESEAQKHWQKVQKELVDYGLRLIGFTDLKEVPKVNQQQAVLLTGLLIMADWIASSEYLNDDMSKPMFPTIDINQSFDDLDMNARYRRAIKTWKAHEDTWEPERVTDIPGHYQKRWGFYPRPVQEKISEIIGEATDPGIVVIEAPMGIGKTEIALTAAEQLAFYSGRTGLYMGLPTQATSNAMFTRIKNWLESVGNEEGKKLSIKLMHGKAQFNKEYTNLIKAENIASDGDSSESVVINSWFSGKKSVLDEFTVGTVDNLLLMGLKQKHLFLKHLGFSNKVVVIDEVHAYDAYMSSYLDKVLEWLGAYHVPVVILSATLPKKRRNELLQAYSLGKFGTKKFEAASNWQENQTYPLMSMLDNKNLVQVSDFEKQEVKDIDVFRMTDDEQEVINFAVSKIEDGGIAGIIVNTVKRAQALVELVPDGIQTMLLHSAFLAPDRSALEDELQGKIGKRGSRPEKLIVIGTQVLEQSLDIDFDVMFTDIAPMDLILQRVGRLHRHNIERPKKLEVPQLYVMGATEYGSYSSANEAIYARYLLLKTDHFLSDKITLPDDISPLVQSVYDKNTDYQDDELAKARSVFDADKEKSEEKAGKFQIEDPKSRRIIHGWLGMAQLGIDKDEVRAQATVRDIKETIEVILLQKRKDGYYLLDGRKVSDLEEKNRDKIIAQQVIRLPVVVTPNIGKSINYLEGITIDKFRAWQQSIWLKGALALVLDEQQKTDFNGWNLSYSPKLGLRYEKQDNGC</sequence>
<dbReference type="Pfam" id="PF18395">
    <property type="entry name" value="Cas3_C"/>
    <property type="match status" value="1"/>
</dbReference>
<dbReference type="InterPro" id="IPR038257">
    <property type="entry name" value="CRISPR-assoc_Cas3_HD_sf"/>
</dbReference>
<evidence type="ECO:0000256" key="1">
    <source>
        <dbReference type="ARBA" id="ARBA00006847"/>
    </source>
</evidence>
<feature type="domain" description="HD Cas3-type" evidence="11">
    <location>
        <begin position="20"/>
        <end position="225"/>
    </location>
</feature>